<comment type="caution">
    <text evidence="5">The sequence shown here is derived from an EMBL/GenBank/DDBJ whole genome shotgun (WGS) entry which is preliminary data.</text>
</comment>
<evidence type="ECO:0000256" key="3">
    <source>
        <dbReference type="ARBA" id="ARBA00023163"/>
    </source>
</evidence>
<dbReference type="InterPro" id="IPR036388">
    <property type="entry name" value="WH-like_DNA-bd_sf"/>
</dbReference>
<dbReference type="HOGENOM" id="CLU_017584_5_4_6"/>
<dbReference type="CDD" id="cd07377">
    <property type="entry name" value="WHTH_GntR"/>
    <property type="match status" value="1"/>
</dbReference>
<dbReference type="OrthoDB" id="9799812at2"/>
<dbReference type="eggNOG" id="COG1802">
    <property type="taxonomic scope" value="Bacteria"/>
</dbReference>
<keyword evidence="3" id="KW-0804">Transcription</keyword>
<dbReference type="EMBL" id="AUVB01000024">
    <property type="protein sequence ID" value="KGE04508.1"/>
    <property type="molecule type" value="Genomic_DNA"/>
</dbReference>
<dbReference type="InterPro" id="IPR036390">
    <property type="entry name" value="WH_DNA-bd_sf"/>
</dbReference>
<dbReference type="PATRIC" id="fig|1265313.6.peg.840"/>
<dbReference type="InterPro" id="IPR008920">
    <property type="entry name" value="TF_FadR/GntR_C"/>
</dbReference>
<reference evidence="5 6" key="1">
    <citation type="journal article" date="2014" name="Genome Announc.">
        <title>Genome Sequence of Gammaproteobacterial Pseudohaliea rubra Type Strain DSM 19751, Isolated from Coastal Seawater of the Mediterranean Sea.</title>
        <authorList>
            <person name="Spring S."/>
            <person name="Fiebig A."/>
            <person name="Riedel T."/>
            <person name="Goker M."/>
            <person name="Klenk H.P."/>
        </authorList>
    </citation>
    <scope>NUCLEOTIDE SEQUENCE [LARGE SCALE GENOMIC DNA]</scope>
    <source>
        <strain evidence="5 6">DSM 19751</strain>
    </source>
</reference>
<evidence type="ECO:0000256" key="1">
    <source>
        <dbReference type="ARBA" id="ARBA00023015"/>
    </source>
</evidence>
<dbReference type="GO" id="GO:0003700">
    <property type="term" value="F:DNA-binding transcription factor activity"/>
    <property type="evidence" value="ECO:0007669"/>
    <property type="project" value="InterPro"/>
</dbReference>
<dbReference type="SUPFAM" id="SSF46785">
    <property type="entry name" value="Winged helix' DNA-binding domain"/>
    <property type="match status" value="1"/>
</dbReference>
<dbReference type="PANTHER" id="PTHR43537">
    <property type="entry name" value="TRANSCRIPTIONAL REGULATOR, GNTR FAMILY"/>
    <property type="match status" value="1"/>
</dbReference>
<dbReference type="RefSeq" id="WP_035514525.1">
    <property type="nucleotide sequence ID" value="NZ_KN234749.1"/>
</dbReference>
<evidence type="ECO:0000313" key="6">
    <source>
        <dbReference type="Proteomes" id="UP000029640"/>
    </source>
</evidence>
<dbReference type="Gene3D" id="1.20.120.530">
    <property type="entry name" value="GntR ligand-binding domain-like"/>
    <property type="match status" value="1"/>
</dbReference>
<proteinExistence type="predicted"/>
<evidence type="ECO:0000313" key="5">
    <source>
        <dbReference type="EMBL" id="KGE04508.1"/>
    </source>
</evidence>
<sequence>MHTAHQGKSATEIAYQKIRARILQGELAQGEHLKERQLAAECGVSRTPVRDALRRLASERLVEFAPNRGVFVARWSEDEQQSLFDIGALLEGYAAYRAASRCTEADINILLACCSDIDEAVNAQPSLDLDLFVSANARFHEHIRSMADSQHLSSTLERLIEQRILFIAAAAYDREELHRSNQDHRQLVFALRCGDGDLARALMHAHVLSAYQALQKES</sequence>
<dbReference type="InterPro" id="IPR000524">
    <property type="entry name" value="Tscrpt_reg_HTH_GntR"/>
</dbReference>
<dbReference type="PANTHER" id="PTHR43537:SF51">
    <property type="entry name" value="HTH-TYPE TRANSCRIPTIONAL REGULATOR LGOR-RELATED"/>
    <property type="match status" value="1"/>
</dbReference>
<dbReference type="GO" id="GO:0003677">
    <property type="term" value="F:DNA binding"/>
    <property type="evidence" value="ECO:0007669"/>
    <property type="project" value="UniProtKB-KW"/>
</dbReference>
<dbReference type="Pfam" id="PF07729">
    <property type="entry name" value="FCD"/>
    <property type="match status" value="1"/>
</dbReference>
<evidence type="ECO:0000259" key="4">
    <source>
        <dbReference type="PROSITE" id="PS50949"/>
    </source>
</evidence>
<dbReference type="SMART" id="SM00895">
    <property type="entry name" value="FCD"/>
    <property type="match status" value="1"/>
</dbReference>
<dbReference type="Proteomes" id="UP000029640">
    <property type="component" value="Unassembled WGS sequence"/>
</dbReference>
<dbReference type="STRING" id="1265313.HRUBRA_00847"/>
<dbReference type="SMART" id="SM00345">
    <property type="entry name" value="HTH_GNTR"/>
    <property type="match status" value="1"/>
</dbReference>
<evidence type="ECO:0000256" key="2">
    <source>
        <dbReference type="ARBA" id="ARBA00023125"/>
    </source>
</evidence>
<keyword evidence="2" id="KW-0238">DNA-binding</keyword>
<dbReference type="InterPro" id="IPR011711">
    <property type="entry name" value="GntR_C"/>
</dbReference>
<keyword evidence="6" id="KW-1185">Reference proteome</keyword>
<dbReference type="Gene3D" id="1.10.10.10">
    <property type="entry name" value="Winged helix-like DNA-binding domain superfamily/Winged helix DNA-binding domain"/>
    <property type="match status" value="1"/>
</dbReference>
<dbReference type="SUPFAM" id="SSF48008">
    <property type="entry name" value="GntR ligand-binding domain-like"/>
    <property type="match status" value="1"/>
</dbReference>
<gene>
    <name evidence="5" type="ORF">HRUBRA_00847</name>
</gene>
<name>A0A095VTV8_9GAMM</name>
<accession>A0A095VTV8</accession>
<dbReference type="Pfam" id="PF00392">
    <property type="entry name" value="GntR"/>
    <property type="match status" value="1"/>
</dbReference>
<organism evidence="5 6">
    <name type="scientific">Pseudohaliea rubra DSM 19751</name>
    <dbReference type="NCBI Taxonomy" id="1265313"/>
    <lineage>
        <taxon>Bacteria</taxon>
        <taxon>Pseudomonadati</taxon>
        <taxon>Pseudomonadota</taxon>
        <taxon>Gammaproteobacteria</taxon>
        <taxon>Cellvibrionales</taxon>
        <taxon>Halieaceae</taxon>
        <taxon>Pseudohaliea</taxon>
    </lineage>
</organism>
<dbReference type="PROSITE" id="PS50949">
    <property type="entry name" value="HTH_GNTR"/>
    <property type="match status" value="1"/>
</dbReference>
<feature type="domain" description="HTH gntR-type" evidence="4">
    <location>
        <begin position="8"/>
        <end position="75"/>
    </location>
</feature>
<dbReference type="AlphaFoldDB" id="A0A095VTV8"/>
<protein>
    <submittedName>
        <fullName evidence="5">Transcriptional regulator, GntR family</fullName>
    </submittedName>
</protein>
<keyword evidence="1" id="KW-0805">Transcription regulation</keyword>